<evidence type="ECO:0000313" key="6">
    <source>
        <dbReference type="EMBL" id="BAU01008.1"/>
    </source>
</evidence>
<keyword evidence="7" id="KW-1185">Reference proteome</keyword>
<dbReference type="InterPro" id="IPR043502">
    <property type="entry name" value="DNA/RNA_pol_sf"/>
</dbReference>
<dbReference type="GO" id="GO:0003887">
    <property type="term" value="F:DNA-directed DNA polymerase activity"/>
    <property type="evidence" value="ECO:0007669"/>
    <property type="project" value="UniProtKB-KW"/>
</dbReference>
<dbReference type="PANTHER" id="PTHR45861:SF1">
    <property type="entry name" value="DNA POLYMERASE ALPHA CATALYTIC SUBUNIT"/>
    <property type="match status" value="1"/>
</dbReference>
<dbReference type="AlphaFoldDB" id="A0A0S3T7X0"/>
<dbReference type="GO" id="GO:1902975">
    <property type="term" value="P:mitotic DNA replication initiation"/>
    <property type="evidence" value="ECO:0007669"/>
    <property type="project" value="TreeGrafter"/>
</dbReference>
<dbReference type="GO" id="GO:0000166">
    <property type="term" value="F:nucleotide binding"/>
    <property type="evidence" value="ECO:0007669"/>
    <property type="project" value="InterPro"/>
</dbReference>
<evidence type="ECO:0000256" key="3">
    <source>
        <dbReference type="ARBA" id="ARBA00022695"/>
    </source>
</evidence>
<dbReference type="GO" id="GO:0005658">
    <property type="term" value="C:alpha DNA polymerase:primase complex"/>
    <property type="evidence" value="ECO:0007669"/>
    <property type="project" value="TreeGrafter"/>
</dbReference>
<dbReference type="Pfam" id="PF00136">
    <property type="entry name" value="DNA_pol_B"/>
    <property type="match status" value="1"/>
</dbReference>
<dbReference type="PANTHER" id="PTHR45861">
    <property type="entry name" value="DNA POLYMERASE ALPHA CATALYTIC SUBUNIT"/>
    <property type="match status" value="1"/>
</dbReference>
<evidence type="ECO:0000313" key="7">
    <source>
        <dbReference type="Proteomes" id="UP000291084"/>
    </source>
</evidence>
<organism evidence="6 7">
    <name type="scientific">Vigna angularis var. angularis</name>
    <dbReference type="NCBI Taxonomy" id="157739"/>
    <lineage>
        <taxon>Eukaryota</taxon>
        <taxon>Viridiplantae</taxon>
        <taxon>Streptophyta</taxon>
        <taxon>Embryophyta</taxon>
        <taxon>Tracheophyta</taxon>
        <taxon>Spermatophyta</taxon>
        <taxon>Magnoliopsida</taxon>
        <taxon>eudicotyledons</taxon>
        <taxon>Gunneridae</taxon>
        <taxon>Pentapetalae</taxon>
        <taxon>rosids</taxon>
        <taxon>fabids</taxon>
        <taxon>Fabales</taxon>
        <taxon>Fabaceae</taxon>
        <taxon>Papilionoideae</taxon>
        <taxon>50 kb inversion clade</taxon>
        <taxon>NPAAA clade</taxon>
        <taxon>indigoferoid/millettioid clade</taxon>
        <taxon>Phaseoleae</taxon>
        <taxon>Vigna</taxon>
    </lineage>
</organism>
<dbReference type="Proteomes" id="UP000291084">
    <property type="component" value="Chromosome 11"/>
</dbReference>
<gene>
    <name evidence="6" type="primary">Vigan.11G016100</name>
    <name evidence="6" type="ORF">VIGAN_11016100</name>
</gene>
<dbReference type="EMBL" id="AP015044">
    <property type="protein sequence ID" value="BAU01008.1"/>
    <property type="molecule type" value="Genomic_DNA"/>
</dbReference>
<keyword evidence="2" id="KW-0808">Transferase</keyword>
<reference evidence="6 7" key="1">
    <citation type="journal article" date="2015" name="Sci. Rep.">
        <title>The power of single molecule real-time sequencing technology in the de novo assembly of a eukaryotic genome.</title>
        <authorList>
            <person name="Sakai H."/>
            <person name="Naito K."/>
            <person name="Ogiso-Tanaka E."/>
            <person name="Takahashi Y."/>
            <person name="Iseki K."/>
            <person name="Muto C."/>
            <person name="Satou K."/>
            <person name="Teruya K."/>
            <person name="Shiroma A."/>
            <person name="Shimoji M."/>
            <person name="Hirano T."/>
            <person name="Itoh T."/>
            <person name="Kaga A."/>
            <person name="Tomooka N."/>
        </authorList>
    </citation>
    <scope>NUCLEOTIDE SEQUENCE [LARGE SCALE GENOMIC DNA]</scope>
    <source>
        <strain evidence="7">cv. Shumari</strain>
    </source>
</reference>
<protein>
    <recommendedName>
        <fullName evidence="1">DNA-directed DNA polymerase</fullName>
        <ecNumber evidence="1">2.7.7.7</ecNumber>
    </recommendedName>
</protein>
<sequence>MLILIQVQEEMRNGQVPLEKYVTTKTLTKPPEAYPDAKNQPHVLVTQRLKQQGYSSGCSVGDTIPYIICYEQGGSSGSAGGIAQRARHPEELKGEQGTWLIDIDYYLSQQIHPVVSRLCASIQGTSPERLADCSGLDSSKVKYTS</sequence>
<name>A0A0S3T7X0_PHAAN</name>
<dbReference type="InterPro" id="IPR006134">
    <property type="entry name" value="DNA-dir_DNA_pol_B_multi_dom"/>
</dbReference>
<dbReference type="SUPFAM" id="SSF56672">
    <property type="entry name" value="DNA/RNA polymerases"/>
    <property type="match status" value="1"/>
</dbReference>
<dbReference type="GO" id="GO:0003688">
    <property type="term" value="F:DNA replication origin binding"/>
    <property type="evidence" value="ECO:0007669"/>
    <property type="project" value="TreeGrafter"/>
</dbReference>
<dbReference type="GO" id="GO:0003682">
    <property type="term" value="F:chromatin binding"/>
    <property type="evidence" value="ECO:0007669"/>
    <property type="project" value="TreeGrafter"/>
</dbReference>
<keyword evidence="3" id="KW-0548">Nucleotidyltransferase</keyword>
<proteinExistence type="predicted"/>
<evidence type="ECO:0000256" key="4">
    <source>
        <dbReference type="ARBA" id="ARBA00022932"/>
    </source>
</evidence>
<dbReference type="GO" id="GO:0006273">
    <property type="term" value="P:lagging strand elongation"/>
    <property type="evidence" value="ECO:0007669"/>
    <property type="project" value="TreeGrafter"/>
</dbReference>
<evidence type="ECO:0000256" key="1">
    <source>
        <dbReference type="ARBA" id="ARBA00012417"/>
    </source>
</evidence>
<dbReference type="Gene3D" id="1.10.132.60">
    <property type="entry name" value="DNA polymerase family B, C-terminal domain"/>
    <property type="match status" value="1"/>
</dbReference>
<accession>A0A0S3T7X0</accession>
<feature type="domain" description="DNA-directed DNA polymerase family B multifunctional" evidence="5">
    <location>
        <begin position="4"/>
        <end position="122"/>
    </location>
</feature>
<evidence type="ECO:0000256" key="2">
    <source>
        <dbReference type="ARBA" id="ARBA00022679"/>
    </source>
</evidence>
<dbReference type="GO" id="GO:0003697">
    <property type="term" value="F:single-stranded DNA binding"/>
    <property type="evidence" value="ECO:0007669"/>
    <property type="project" value="TreeGrafter"/>
</dbReference>
<evidence type="ECO:0000259" key="5">
    <source>
        <dbReference type="Pfam" id="PF00136"/>
    </source>
</evidence>
<dbReference type="InterPro" id="IPR042087">
    <property type="entry name" value="DNA_pol_B_thumb"/>
</dbReference>
<dbReference type="GO" id="GO:0006272">
    <property type="term" value="P:leading strand elongation"/>
    <property type="evidence" value="ECO:0007669"/>
    <property type="project" value="TreeGrafter"/>
</dbReference>
<keyword evidence="4" id="KW-0239">DNA-directed DNA polymerase</keyword>
<dbReference type="EC" id="2.7.7.7" evidence="1"/>